<dbReference type="PRINTS" id="PR00131">
    <property type="entry name" value="GLHYDRLASE1"/>
</dbReference>
<dbReference type="Proteomes" id="UP000813462">
    <property type="component" value="Unassembled WGS sequence"/>
</dbReference>
<dbReference type="PANTHER" id="PTHR10353:SF29">
    <property type="entry name" value="BETA-GLUCOSIDASE 11"/>
    <property type="match status" value="1"/>
</dbReference>
<accession>A0A978UQB8</accession>
<dbReference type="Pfam" id="PF00232">
    <property type="entry name" value="Glyco_hydro_1"/>
    <property type="match status" value="1"/>
</dbReference>
<protein>
    <submittedName>
        <fullName evidence="3">Uncharacterized protein</fullName>
    </submittedName>
</protein>
<dbReference type="EMBL" id="JAEACU010000009">
    <property type="protein sequence ID" value="KAH7517068.1"/>
    <property type="molecule type" value="Genomic_DNA"/>
</dbReference>
<dbReference type="Gene3D" id="3.20.20.80">
    <property type="entry name" value="Glycosidases"/>
    <property type="match status" value="1"/>
</dbReference>
<dbReference type="PANTHER" id="PTHR10353">
    <property type="entry name" value="GLYCOSYL HYDROLASE"/>
    <property type="match status" value="1"/>
</dbReference>
<evidence type="ECO:0000256" key="2">
    <source>
        <dbReference type="RuleBase" id="RU003690"/>
    </source>
</evidence>
<evidence type="ECO:0000313" key="3">
    <source>
        <dbReference type="EMBL" id="KAH7517068.1"/>
    </source>
</evidence>
<comment type="similarity">
    <text evidence="1 2">Belongs to the glycosyl hydrolase 1 family.</text>
</comment>
<evidence type="ECO:0000313" key="4">
    <source>
        <dbReference type="Proteomes" id="UP000813462"/>
    </source>
</evidence>
<comment type="caution">
    <text evidence="3">The sequence shown here is derived from an EMBL/GenBank/DDBJ whole genome shotgun (WGS) entry which is preliminary data.</text>
</comment>
<name>A0A978UQB8_ZIZJJ</name>
<reference evidence="3" key="1">
    <citation type="journal article" date="2021" name="Front. Plant Sci.">
        <title>Chromosome-Scale Genome Assembly for Chinese Sour Jujube and Insights Into Its Genome Evolution and Domestication Signature.</title>
        <authorList>
            <person name="Shen L.-Y."/>
            <person name="Luo H."/>
            <person name="Wang X.-L."/>
            <person name="Wang X.-M."/>
            <person name="Qiu X.-J."/>
            <person name="Liu H."/>
            <person name="Zhou S.-S."/>
            <person name="Jia K.-H."/>
            <person name="Nie S."/>
            <person name="Bao Y.-T."/>
            <person name="Zhang R.-G."/>
            <person name="Yun Q.-Z."/>
            <person name="Chai Y.-H."/>
            <person name="Lu J.-Y."/>
            <person name="Li Y."/>
            <person name="Zhao S.-W."/>
            <person name="Mao J.-F."/>
            <person name="Jia S.-G."/>
            <person name="Mao Y.-M."/>
        </authorList>
    </citation>
    <scope>NUCLEOTIDE SEQUENCE</scope>
    <source>
        <strain evidence="3">AT0</strain>
        <tissue evidence="3">Leaf</tissue>
    </source>
</reference>
<dbReference type="InterPro" id="IPR001360">
    <property type="entry name" value="Glyco_hydro_1"/>
</dbReference>
<dbReference type="GO" id="GO:0005975">
    <property type="term" value="P:carbohydrate metabolic process"/>
    <property type="evidence" value="ECO:0007669"/>
    <property type="project" value="InterPro"/>
</dbReference>
<evidence type="ECO:0000256" key="1">
    <source>
        <dbReference type="ARBA" id="ARBA00010838"/>
    </source>
</evidence>
<organism evidence="3 4">
    <name type="scientific">Ziziphus jujuba var. spinosa</name>
    <dbReference type="NCBI Taxonomy" id="714518"/>
    <lineage>
        <taxon>Eukaryota</taxon>
        <taxon>Viridiplantae</taxon>
        <taxon>Streptophyta</taxon>
        <taxon>Embryophyta</taxon>
        <taxon>Tracheophyta</taxon>
        <taxon>Spermatophyta</taxon>
        <taxon>Magnoliopsida</taxon>
        <taxon>eudicotyledons</taxon>
        <taxon>Gunneridae</taxon>
        <taxon>Pentapetalae</taxon>
        <taxon>rosids</taxon>
        <taxon>fabids</taxon>
        <taxon>Rosales</taxon>
        <taxon>Rhamnaceae</taxon>
        <taxon>Paliureae</taxon>
        <taxon>Ziziphus</taxon>
    </lineage>
</organism>
<dbReference type="GO" id="GO:0008422">
    <property type="term" value="F:beta-glucosidase activity"/>
    <property type="evidence" value="ECO:0007669"/>
    <property type="project" value="TreeGrafter"/>
</dbReference>
<dbReference type="InterPro" id="IPR017853">
    <property type="entry name" value="GH"/>
</dbReference>
<dbReference type="SUPFAM" id="SSF51445">
    <property type="entry name" value="(Trans)glycosidases"/>
    <property type="match status" value="1"/>
</dbReference>
<dbReference type="AlphaFoldDB" id="A0A978UQB8"/>
<proteinExistence type="inferred from homology"/>
<gene>
    <name evidence="3" type="ORF">FEM48_Zijuj09G0023000</name>
</gene>
<sequence length="155" mass="17470">METAVKDFVDPVSSTSIFPIAPWGLRSFLEYIKEAYGNPPIYIYENGQRMLQNSSLDDIPRVNYLNGFIGGLLEALRNGSNTRGYFVWSFLDVLELFDGNEVSFGLYYVNLDDPDLKRYPKLSAISYSNFLKGKTFSSDAVSEVTKPSSLSYSLL</sequence>